<dbReference type="GeneID" id="103387007"/>
<dbReference type="OrthoDB" id="1470350at2759"/>
<accession>A0A3P8ULM3</accession>
<comment type="similarity">
    <text evidence="4 16">Belongs to the cytochrome P450 family.</text>
</comment>
<dbReference type="KEGG" id="csem:103387007"/>
<evidence type="ECO:0000256" key="7">
    <source>
        <dbReference type="ARBA" id="ARBA00022723"/>
    </source>
</evidence>
<dbReference type="InParanoid" id="A0A3P8ULM3"/>
<name>A0A3P8ULM3_CYNSE</name>
<keyword evidence="13 17" id="KW-0472">Membrane</keyword>
<evidence type="ECO:0000313" key="18">
    <source>
        <dbReference type="Ensembl" id="ENSCSEP00000004098.1"/>
    </source>
</evidence>
<feature type="binding site" description="axial binding residue" evidence="15">
    <location>
        <position position="444"/>
    </location>
    <ligand>
        <name>heme</name>
        <dbReference type="ChEBI" id="CHEBI:30413"/>
    </ligand>
    <ligandPart>
        <name>Fe</name>
        <dbReference type="ChEBI" id="CHEBI:18248"/>
    </ligandPart>
</feature>
<dbReference type="Ensembl" id="ENSCSET00000004150.1">
    <property type="protein sequence ID" value="ENSCSEP00000004098.1"/>
    <property type="gene ID" value="ENSCSEG00000002669.1"/>
</dbReference>
<organism evidence="18 19">
    <name type="scientific">Cynoglossus semilaevis</name>
    <name type="common">Tongue sole</name>
    <dbReference type="NCBI Taxonomy" id="244447"/>
    <lineage>
        <taxon>Eukaryota</taxon>
        <taxon>Metazoa</taxon>
        <taxon>Chordata</taxon>
        <taxon>Craniata</taxon>
        <taxon>Vertebrata</taxon>
        <taxon>Euteleostomi</taxon>
        <taxon>Actinopterygii</taxon>
        <taxon>Neopterygii</taxon>
        <taxon>Teleostei</taxon>
        <taxon>Neoteleostei</taxon>
        <taxon>Acanthomorphata</taxon>
        <taxon>Carangaria</taxon>
        <taxon>Pleuronectiformes</taxon>
        <taxon>Pleuronectoidei</taxon>
        <taxon>Cynoglossidae</taxon>
        <taxon>Cynoglossinae</taxon>
        <taxon>Cynoglossus</taxon>
    </lineage>
</organism>
<sequence>MFVFPFFSAATWTLVALFSSLCYLYSIWPYRFFKRLGIPGPRPRPFIGTLHYFKKGIYRFHRESQAQYGDMWGLYDARSPVLMVADPKIIETVMVKECYSSFTNRRDHPAAGPLADAITLVKDDTWKRIRRTLTPCFTSERLEQLFPSVAPYADRLLKKLEGVAEDEAVDVKQFVAPFSLDVVTSASFGIEANALNDPHDPMNVHLEKIVNFKVWPFLLLKIFPFIGFLFKLLKLDVLPMKSLDYFYDTIQRLKDQRSTDDSSGVDFLQVMIQSQIPETEIKREQDQPSEGLTEHEILSQAFIFIYGGYETTSVTLTNTLYNLATNPAVMNKLQREIDGSLPADSPVPYEALLRLQYLDQVICESLRLMPPLPHLERVCKKNLQINGVTIPRGTPVVVPVNVLHHDPRFWTKPGLFRPERFDKDSDEEVNPYAYMPFGLGPRNCIGLSYAVLVVKMVLVRLLQRYNVEPCSETMIPLEFNWKAQPLRPIKLRFVPRRR</sequence>
<keyword evidence="7 15" id="KW-0479">Metal-binding</keyword>
<dbReference type="STRING" id="244447.ENSCSEP00000004098"/>
<dbReference type="RefSeq" id="XP_008319716.1">
    <property type="nucleotide sequence ID" value="XM_008321494.3"/>
</dbReference>
<dbReference type="OMA" id="ACHHYAS"/>
<proteinExistence type="inferred from homology"/>
<dbReference type="InterPro" id="IPR050705">
    <property type="entry name" value="Cytochrome_P450_3A"/>
</dbReference>
<evidence type="ECO:0000256" key="1">
    <source>
        <dbReference type="ARBA" id="ARBA00001971"/>
    </source>
</evidence>
<dbReference type="InterPro" id="IPR036396">
    <property type="entry name" value="Cyt_P450_sf"/>
</dbReference>
<comment type="catalytic activity">
    <reaction evidence="14">
        <text>an organic molecule + reduced [NADPH--hemoprotein reductase] + O2 = an alcohol + oxidized [NADPH--hemoprotein reductase] + H2O + H(+)</text>
        <dbReference type="Rhea" id="RHEA:17149"/>
        <dbReference type="Rhea" id="RHEA-COMP:11964"/>
        <dbReference type="Rhea" id="RHEA-COMP:11965"/>
        <dbReference type="ChEBI" id="CHEBI:15377"/>
        <dbReference type="ChEBI" id="CHEBI:15378"/>
        <dbReference type="ChEBI" id="CHEBI:15379"/>
        <dbReference type="ChEBI" id="CHEBI:30879"/>
        <dbReference type="ChEBI" id="CHEBI:57618"/>
        <dbReference type="ChEBI" id="CHEBI:58210"/>
        <dbReference type="ChEBI" id="CHEBI:142491"/>
        <dbReference type="EC" id="1.14.14.1"/>
    </reaction>
</comment>
<keyword evidence="10 16" id="KW-0560">Oxidoreductase</keyword>
<evidence type="ECO:0000256" key="10">
    <source>
        <dbReference type="ARBA" id="ARBA00023002"/>
    </source>
</evidence>
<keyword evidence="17" id="KW-0812">Transmembrane</keyword>
<keyword evidence="12 16" id="KW-0503">Monooxygenase</keyword>
<dbReference type="PRINTS" id="PR00385">
    <property type="entry name" value="P450"/>
</dbReference>
<keyword evidence="6 15" id="KW-0349">Heme</keyword>
<dbReference type="InterPro" id="IPR002401">
    <property type="entry name" value="Cyt_P450_E_grp-I"/>
</dbReference>
<dbReference type="Proteomes" id="UP000265120">
    <property type="component" value="Chromosome 12"/>
</dbReference>
<evidence type="ECO:0000256" key="15">
    <source>
        <dbReference type="PIRSR" id="PIRSR602401-1"/>
    </source>
</evidence>
<keyword evidence="8" id="KW-0256">Endoplasmic reticulum</keyword>
<keyword evidence="17" id="KW-1133">Transmembrane helix</keyword>
<keyword evidence="11 15" id="KW-0408">Iron</keyword>
<dbReference type="InterPro" id="IPR001128">
    <property type="entry name" value="Cyt_P450"/>
</dbReference>
<evidence type="ECO:0000256" key="12">
    <source>
        <dbReference type="ARBA" id="ARBA00023033"/>
    </source>
</evidence>
<dbReference type="InterPro" id="IPR017972">
    <property type="entry name" value="Cyt_P450_CS"/>
</dbReference>
<dbReference type="AlphaFoldDB" id="A0A3P8ULM3"/>
<dbReference type="GO" id="GO:0005506">
    <property type="term" value="F:iron ion binding"/>
    <property type="evidence" value="ECO:0007669"/>
    <property type="project" value="InterPro"/>
</dbReference>
<evidence type="ECO:0000256" key="2">
    <source>
        <dbReference type="ARBA" id="ARBA00004174"/>
    </source>
</evidence>
<dbReference type="SUPFAM" id="SSF48264">
    <property type="entry name" value="Cytochrome P450"/>
    <property type="match status" value="1"/>
</dbReference>
<evidence type="ECO:0000256" key="17">
    <source>
        <dbReference type="SAM" id="Phobius"/>
    </source>
</evidence>
<comment type="subcellular location">
    <subcellularLocation>
        <location evidence="3">Endoplasmic reticulum membrane</location>
        <topology evidence="3">Peripheral membrane protein</topology>
    </subcellularLocation>
    <subcellularLocation>
        <location evidence="2">Microsome membrane</location>
        <topology evidence="2">Peripheral membrane protein</topology>
    </subcellularLocation>
</comment>
<evidence type="ECO:0000256" key="11">
    <source>
        <dbReference type="ARBA" id="ARBA00023004"/>
    </source>
</evidence>
<evidence type="ECO:0000256" key="9">
    <source>
        <dbReference type="ARBA" id="ARBA00022848"/>
    </source>
</evidence>
<dbReference type="PRINTS" id="PR00463">
    <property type="entry name" value="EP450I"/>
</dbReference>
<protein>
    <recommendedName>
        <fullName evidence="5">unspecific monooxygenase</fullName>
        <ecNumber evidence="5">1.14.14.1</ecNumber>
    </recommendedName>
</protein>
<evidence type="ECO:0000256" key="4">
    <source>
        <dbReference type="ARBA" id="ARBA00010617"/>
    </source>
</evidence>
<evidence type="ECO:0000256" key="8">
    <source>
        <dbReference type="ARBA" id="ARBA00022824"/>
    </source>
</evidence>
<dbReference type="GO" id="GO:0008395">
    <property type="term" value="F:steroid hydroxylase activity"/>
    <property type="evidence" value="ECO:0007669"/>
    <property type="project" value="TreeGrafter"/>
</dbReference>
<keyword evidence="9" id="KW-0492">Microsome</keyword>
<feature type="transmembrane region" description="Helical" evidence="17">
    <location>
        <begin position="6"/>
        <end position="28"/>
    </location>
</feature>
<evidence type="ECO:0000256" key="6">
    <source>
        <dbReference type="ARBA" id="ARBA00022617"/>
    </source>
</evidence>
<dbReference type="EC" id="1.14.14.1" evidence="5"/>
<reference evidence="18 19" key="1">
    <citation type="journal article" date="2014" name="Nat. Genet.">
        <title>Whole-genome sequence of a flatfish provides insights into ZW sex chromosome evolution and adaptation to a benthic lifestyle.</title>
        <authorList>
            <person name="Chen S."/>
            <person name="Zhang G."/>
            <person name="Shao C."/>
            <person name="Huang Q."/>
            <person name="Liu G."/>
            <person name="Zhang P."/>
            <person name="Song W."/>
            <person name="An N."/>
            <person name="Chalopin D."/>
            <person name="Volff J.N."/>
            <person name="Hong Y."/>
            <person name="Li Q."/>
            <person name="Sha Z."/>
            <person name="Zhou H."/>
            <person name="Xie M."/>
            <person name="Yu Q."/>
            <person name="Liu Y."/>
            <person name="Xiang H."/>
            <person name="Wang N."/>
            <person name="Wu K."/>
            <person name="Yang C."/>
            <person name="Zhou Q."/>
            <person name="Liao X."/>
            <person name="Yang L."/>
            <person name="Hu Q."/>
            <person name="Zhang J."/>
            <person name="Meng L."/>
            <person name="Jin L."/>
            <person name="Tian Y."/>
            <person name="Lian J."/>
            <person name="Yang J."/>
            <person name="Miao G."/>
            <person name="Liu S."/>
            <person name="Liang Z."/>
            <person name="Yan F."/>
            <person name="Li Y."/>
            <person name="Sun B."/>
            <person name="Zhang H."/>
            <person name="Zhang J."/>
            <person name="Zhu Y."/>
            <person name="Du M."/>
            <person name="Zhao Y."/>
            <person name="Schartl M."/>
            <person name="Tang Q."/>
            <person name="Wang J."/>
        </authorList>
    </citation>
    <scope>NUCLEOTIDE SEQUENCE</scope>
</reference>
<evidence type="ECO:0000256" key="13">
    <source>
        <dbReference type="ARBA" id="ARBA00023136"/>
    </source>
</evidence>
<dbReference type="Pfam" id="PF00067">
    <property type="entry name" value="p450"/>
    <property type="match status" value="1"/>
</dbReference>
<comment type="cofactor">
    <cofactor evidence="1 15">
        <name>heme</name>
        <dbReference type="ChEBI" id="CHEBI:30413"/>
    </cofactor>
</comment>
<dbReference type="GO" id="GO:0016712">
    <property type="term" value="F:oxidoreductase activity, acting on paired donors, with incorporation or reduction of molecular oxygen, reduced flavin or flavoprotein as one donor, and incorporation of one atom of oxygen"/>
    <property type="evidence" value="ECO:0007669"/>
    <property type="project" value="UniProtKB-EC"/>
</dbReference>
<evidence type="ECO:0000256" key="3">
    <source>
        <dbReference type="ARBA" id="ARBA00004406"/>
    </source>
</evidence>
<dbReference type="PANTHER" id="PTHR24302">
    <property type="entry name" value="CYTOCHROME P450 FAMILY 3"/>
    <property type="match status" value="1"/>
</dbReference>
<dbReference type="GeneTree" id="ENSGT00950000182958"/>
<reference evidence="18" key="3">
    <citation type="submission" date="2025-09" db="UniProtKB">
        <authorList>
            <consortium name="Ensembl"/>
        </authorList>
    </citation>
    <scope>IDENTIFICATION</scope>
</reference>
<evidence type="ECO:0000256" key="16">
    <source>
        <dbReference type="RuleBase" id="RU000461"/>
    </source>
</evidence>
<evidence type="ECO:0000256" key="5">
    <source>
        <dbReference type="ARBA" id="ARBA00012109"/>
    </source>
</evidence>
<dbReference type="GO" id="GO:0005789">
    <property type="term" value="C:endoplasmic reticulum membrane"/>
    <property type="evidence" value="ECO:0007669"/>
    <property type="project" value="UniProtKB-SubCell"/>
</dbReference>
<evidence type="ECO:0000313" key="19">
    <source>
        <dbReference type="Proteomes" id="UP000265120"/>
    </source>
</evidence>
<dbReference type="PROSITE" id="PS00086">
    <property type="entry name" value="CYTOCHROME_P450"/>
    <property type="match status" value="1"/>
</dbReference>
<dbReference type="PANTHER" id="PTHR24302:SF17">
    <property type="entry name" value="CYTOCHROME P450, FAMILY 3, SUBFAMILY C, POLYPEPTIDE 4-RELATED"/>
    <property type="match status" value="1"/>
</dbReference>
<dbReference type="FunFam" id="1.10.630.10:FF:000003">
    <property type="entry name" value="cytochrome P450 3A12-like isoform X2"/>
    <property type="match status" value="1"/>
</dbReference>
<dbReference type="Gene3D" id="1.10.630.10">
    <property type="entry name" value="Cytochrome P450"/>
    <property type="match status" value="1"/>
</dbReference>
<evidence type="ECO:0000256" key="14">
    <source>
        <dbReference type="ARBA" id="ARBA00047827"/>
    </source>
</evidence>
<dbReference type="GO" id="GO:0020037">
    <property type="term" value="F:heme binding"/>
    <property type="evidence" value="ECO:0007669"/>
    <property type="project" value="InterPro"/>
</dbReference>
<reference evidence="18" key="2">
    <citation type="submission" date="2025-08" db="UniProtKB">
        <authorList>
            <consortium name="Ensembl"/>
        </authorList>
    </citation>
    <scope>IDENTIFICATION</scope>
</reference>
<keyword evidence="19" id="KW-1185">Reference proteome</keyword>